<dbReference type="InterPro" id="IPR019056">
    <property type="entry name" value="Phage_TAC_6"/>
</dbReference>
<accession>M9R817</accession>
<organism evidence="1 2">
    <name type="scientific">Octadecabacter antarcticus 307</name>
    <dbReference type="NCBI Taxonomy" id="391626"/>
    <lineage>
        <taxon>Bacteria</taxon>
        <taxon>Pseudomonadati</taxon>
        <taxon>Pseudomonadota</taxon>
        <taxon>Alphaproteobacteria</taxon>
        <taxon>Rhodobacterales</taxon>
        <taxon>Roseobacteraceae</taxon>
        <taxon>Octadecabacter</taxon>
    </lineage>
</organism>
<dbReference type="HOGENOM" id="CLU_188457_0_0_5"/>
<evidence type="ECO:0008006" key="3">
    <source>
        <dbReference type="Google" id="ProtNLM"/>
    </source>
</evidence>
<dbReference type="EMBL" id="CP003740">
    <property type="protein sequence ID" value="AGI68377.1"/>
    <property type="molecule type" value="Genomic_DNA"/>
</dbReference>
<dbReference type="InterPro" id="IPR011739">
    <property type="entry name" value="GTA_rcc01693"/>
</dbReference>
<dbReference type="KEGG" id="oat:OAN307_c28020"/>
<dbReference type="STRING" id="391626.OAN307_c28020"/>
<evidence type="ECO:0000313" key="1">
    <source>
        <dbReference type="EMBL" id="AGI68377.1"/>
    </source>
</evidence>
<reference evidence="1 2" key="1">
    <citation type="journal article" date="2013" name="PLoS ONE">
        <title>Poles Apart: Arctic and Antarctic Octadecabacter strains Share High Genome Plasticity and a New Type of Xanthorhodopsin.</title>
        <authorList>
            <person name="Vollmers J."/>
            <person name="Voget S."/>
            <person name="Dietrich S."/>
            <person name="Gollnow K."/>
            <person name="Smits M."/>
            <person name="Meyer K."/>
            <person name="Brinkhoff T."/>
            <person name="Simon M."/>
            <person name="Daniel R."/>
        </authorList>
    </citation>
    <scope>NUCLEOTIDE SEQUENCE [LARGE SCALE GENOMIC DNA]</scope>
    <source>
        <strain evidence="1 2">307</strain>
    </source>
</reference>
<dbReference type="OrthoDB" id="7582980at2"/>
<proteinExistence type="predicted"/>
<sequence length="75" mass="8119">MTGSTSGLDWPGLMRAGLCGLGLKPHDFWSLTPAELWLMLGPEAGEMPMDKTRLDELSRSFPDVGRELDIGADDG</sequence>
<dbReference type="Proteomes" id="UP000005307">
    <property type="component" value="Chromosome"/>
</dbReference>
<gene>
    <name evidence="1" type="ORF">OAN307_c28020</name>
</gene>
<dbReference type="AlphaFoldDB" id="M9R817"/>
<dbReference type="RefSeq" id="WP_015500374.1">
    <property type="nucleotide sequence ID" value="NC_020911.1"/>
</dbReference>
<evidence type="ECO:0000313" key="2">
    <source>
        <dbReference type="Proteomes" id="UP000005307"/>
    </source>
</evidence>
<dbReference type="eggNOG" id="ENOG5032XZR">
    <property type="taxonomic scope" value="Bacteria"/>
</dbReference>
<keyword evidence="2" id="KW-1185">Reference proteome</keyword>
<protein>
    <recommendedName>
        <fullName evidence="3">Phage tail assembly chaperone</fullName>
    </recommendedName>
</protein>
<dbReference type="NCBIfam" id="TIGR02216">
    <property type="entry name" value="phage_TIGR02216"/>
    <property type="match status" value="1"/>
</dbReference>
<name>M9R817_9RHOB</name>
<dbReference type="Pfam" id="PF09550">
    <property type="entry name" value="Phage_TAC_6"/>
    <property type="match status" value="1"/>
</dbReference>